<evidence type="ECO:0000313" key="7">
    <source>
        <dbReference type="Proteomes" id="UP000010843"/>
    </source>
</evidence>
<dbReference type="EMBL" id="CP003372">
    <property type="protein sequence ID" value="AGB32193.1"/>
    <property type="molecule type" value="Genomic_DNA"/>
</dbReference>
<dbReference type="Gene3D" id="2.60.40.420">
    <property type="entry name" value="Cupredoxins - blue copper proteins"/>
    <property type="match status" value="1"/>
</dbReference>
<dbReference type="GO" id="GO:0009055">
    <property type="term" value="F:electron transfer activity"/>
    <property type="evidence" value="ECO:0007669"/>
    <property type="project" value="InterPro"/>
</dbReference>
<evidence type="ECO:0000256" key="3">
    <source>
        <dbReference type="SAM" id="MobiDB-lite"/>
    </source>
</evidence>
<evidence type="ECO:0000256" key="2">
    <source>
        <dbReference type="ARBA" id="ARBA00023008"/>
    </source>
</evidence>
<dbReference type="OrthoDB" id="186995at2157"/>
<accession>L0JMX2</accession>
<reference evidence="7" key="1">
    <citation type="submission" date="2012-02" db="EMBL/GenBank/DDBJ databases">
        <title>Complete sequence of chromosome of Natrinema pellirubrum DSM 15624.</title>
        <authorList>
            <person name="Lucas S."/>
            <person name="Han J."/>
            <person name="Lapidus A."/>
            <person name="Cheng J.-F."/>
            <person name="Goodwin L."/>
            <person name="Pitluck S."/>
            <person name="Peters L."/>
            <person name="Teshima H."/>
            <person name="Detter J.C."/>
            <person name="Han C."/>
            <person name="Tapia R."/>
            <person name="Land M."/>
            <person name="Hauser L."/>
            <person name="Kyrpides N."/>
            <person name="Ivanova N."/>
            <person name="Pagani I."/>
            <person name="Sproer C."/>
            <person name="Anderson I."/>
            <person name="Woyke T."/>
        </authorList>
    </citation>
    <scope>NUCLEOTIDE SEQUENCE [LARGE SCALE GENOMIC DNA]</scope>
    <source>
        <strain evidence="7">DSM 15624 / JCM 10476 / NCIMB 786</strain>
    </source>
</reference>
<dbReference type="eggNOG" id="arCOG02918">
    <property type="taxonomic scope" value="Archaea"/>
</dbReference>
<dbReference type="KEGG" id="npe:Natpe_2377"/>
<reference evidence="6 8" key="3">
    <citation type="journal article" date="2014" name="PLoS Genet.">
        <title>Phylogenetically driven sequencing of extremely halophilic archaea reveals strategies for static and dynamic osmo-response.</title>
        <authorList>
            <person name="Becker E.A."/>
            <person name="Seitzer P.M."/>
            <person name="Tritt A."/>
            <person name="Larsen D."/>
            <person name="Krusor M."/>
            <person name="Yao A.I."/>
            <person name="Wu D."/>
            <person name="Madern D."/>
            <person name="Eisen J.A."/>
            <person name="Darling A.E."/>
            <person name="Facciotti M.T."/>
        </authorList>
    </citation>
    <scope>NUCLEOTIDE SEQUENCE [LARGE SCALE GENOMIC DNA]</scope>
    <source>
        <strain evidence="6 8">DSM 15624</strain>
    </source>
</reference>
<keyword evidence="1" id="KW-0479">Metal-binding</keyword>
<evidence type="ECO:0000259" key="4">
    <source>
        <dbReference type="Pfam" id="PF00127"/>
    </source>
</evidence>
<dbReference type="EMBL" id="AOIE01000066">
    <property type="protein sequence ID" value="ELY74972.1"/>
    <property type="molecule type" value="Genomic_DNA"/>
</dbReference>
<proteinExistence type="predicted"/>
<dbReference type="HOGENOM" id="CLU_084115_1_1_2"/>
<dbReference type="PROSITE" id="PS51257">
    <property type="entry name" value="PROKAR_LIPOPROTEIN"/>
    <property type="match status" value="1"/>
</dbReference>
<name>L0JMX2_NATP1</name>
<dbReference type="PATRIC" id="fig|797303.5.peg.2219"/>
<dbReference type="STRING" id="797303.Natpe_2377"/>
<evidence type="ECO:0000313" key="6">
    <source>
        <dbReference type="EMBL" id="ELY74972.1"/>
    </source>
</evidence>
<gene>
    <name evidence="5" type="ordered locus">Natpe_2377</name>
    <name evidence="6" type="ORF">C488_10993</name>
</gene>
<feature type="domain" description="Blue (type 1) copper" evidence="4">
    <location>
        <begin position="62"/>
        <end position="152"/>
    </location>
</feature>
<protein>
    <submittedName>
        <fullName evidence="6">Halocyanin-like protein (Copper-containing protein) 2</fullName>
    </submittedName>
    <submittedName>
        <fullName evidence="5">Plastocyanin</fullName>
    </submittedName>
</protein>
<dbReference type="SUPFAM" id="SSF49503">
    <property type="entry name" value="Cupredoxins"/>
    <property type="match status" value="1"/>
</dbReference>
<evidence type="ECO:0000313" key="8">
    <source>
        <dbReference type="Proteomes" id="UP000011593"/>
    </source>
</evidence>
<dbReference type="Proteomes" id="UP000010843">
    <property type="component" value="Chromosome"/>
</dbReference>
<keyword evidence="8" id="KW-1185">Reference proteome</keyword>
<keyword evidence="2" id="KW-0186">Copper</keyword>
<dbReference type="Proteomes" id="UP000011593">
    <property type="component" value="Unassembled WGS sequence"/>
</dbReference>
<dbReference type="InterPro" id="IPR000923">
    <property type="entry name" value="BlueCu_1"/>
</dbReference>
<dbReference type="InterPro" id="IPR008972">
    <property type="entry name" value="Cupredoxin"/>
</dbReference>
<evidence type="ECO:0000256" key="1">
    <source>
        <dbReference type="ARBA" id="ARBA00022723"/>
    </source>
</evidence>
<reference evidence="5" key="2">
    <citation type="submission" date="2012-02" db="EMBL/GenBank/DDBJ databases">
        <title>Complete sequence of chromosome of Natrinema pellirubrum DSM 15624.</title>
        <authorList>
            <consortium name="US DOE Joint Genome Institute"/>
            <person name="Lucas S."/>
            <person name="Han J."/>
            <person name="Lapidus A."/>
            <person name="Cheng J.-F."/>
            <person name="Goodwin L."/>
            <person name="Pitluck S."/>
            <person name="Peters L."/>
            <person name="Teshima H."/>
            <person name="Detter J.C."/>
            <person name="Han C."/>
            <person name="Tapia R."/>
            <person name="Land M."/>
            <person name="Hauser L."/>
            <person name="Kyrpides N."/>
            <person name="Ivanova N."/>
            <person name="Pagani I."/>
            <person name="Sproer C."/>
            <person name="Anderson I."/>
            <person name="Woyke T."/>
        </authorList>
    </citation>
    <scope>NUCLEOTIDE SEQUENCE</scope>
    <source>
        <strain evidence="5">DSM 15624</strain>
    </source>
</reference>
<evidence type="ECO:0000313" key="5">
    <source>
        <dbReference type="EMBL" id="AGB32193.1"/>
    </source>
</evidence>
<feature type="region of interest" description="Disordered" evidence="3">
    <location>
        <begin position="28"/>
        <end position="48"/>
    </location>
</feature>
<dbReference type="Pfam" id="PF00127">
    <property type="entry name" value="Copper-bind"/>
    <property type="match status" value="1"/>
</dbReference>
<dbReference type="RefSeq" id="WP_006181570.1">
    <property type="nucleotide sequence ID" value="NC_019962.1"/>
</dbReference>
<feature type="region of interest" description="Disordered" evidence="3">
    <location>
        <begin position="89"/>
        <end position="108"/>
    </location>
</feature>
<organism evidence="5 7">
    <name type="scientific">Natrinema pellirubrum (strain DSM 15624 / CIP 106293 / JCM 10476 / NCIMB 786 / 157)</name>
    <dbReference type="NCBI Taxonomy" id="797303"/>
    <lineage>
        <taxon>Archaea</taxon>
        <taxon>Methanobacteriati</taxon>
        <taxon>Methanobacteriota</taxon>
        <taxon>Stenosarchaea group</taxon>
        <taxon>Halobacteria</taxon>
        <taxon>Halobacteriales</taxon>
        <taxon>Natrialbaceae</taxon>
        <taxon>Natrinema</taxon>
    </lineage>
</organism>
<dbReference type="AlphaFoldDB" id="L0JMX2"/>
<sequence>MTHLSRRTVLRSTACTVGLALAGCLADGDEQSDDGQPPENAGELGTPAEAVTITANSRPYPEFDPQIVHVVPGGTVEWLVETGRHDVTGYHEDSHGPHRTPGSVEPWGSDRLTGVGSEYEHTFDTEGVYDYVDTQQVCTSHEVAGNVGRIVVGWPDPTDEPAMADPQPELPLQVVNAIELFNEKTRPVLEEGP</sequence>
<dbReference type="GeneID" id="14335540"/>
<dbReference type="GO" id="GO:0005507">
    <property type="term" value="F:copper ion binding"/>
    <property type="evidence" value="ECO:0007669"/>
    <property type="project" value="InterPro"/>
</dbReference>